<evidence type="ECO:0000313" key="3">
    <source>
        <dbReference type="EMBL" id="GGJ77916.1"/>
    </source>
</evidence>
<reference evidence="3" key="2">
    <citation type="submission" date="2020-09" db="EMBL/GenBank/DDBJ databases">
        <authorList>
            <person name="Sun Q."/>
            <person name="Ohkuma M."/>
        </authorList>
    </citation>
    <scope>NUCLEOTIDE SEQUENCE</scope>
    <source>
        <strain evidence="3">JCM 3090</strain>
    </source>
</reference>
<dbReference type="InterPro" id="IPR007329">
    <property type="entry name" value="FMN-bd"/>
</dbReference>
<reference evidence="3" key="1">
    <citation type="journal article" date="2014" name="Int. J. Syst. Evol. Microbiol.">
        <title>Complete genome sequence of Corynebacterium casei LMG S-19264T (=DSM 44701T), isolated from a smear-ripened cheese.</title>
        <authorList>
            <consortium name="US DOE Joint Genome Institute (JGI-PGF)"/>
            <person name="Walter F."/>
            <person name="Albersmeier A."/>
            <person name="Kalinowski J."/>
            <person name="Ruckert C."/>
        </authorList>
    </citation>
    <scope>NUCLEOTIDE SEQUENCE</scope>
    <source>
        <strain evidence="3">JCM 3090</strain>
    </source>
</reference>
<name>A0A8J3F7L6_9ACTN</name>
<dbReference type="Gene3D" id="3.90.1010.20">
    <property type="match status" value="1"/>
</dbReference>
<dbReference type="GO" id="GO:0010181">
    <property type="term" value="F:FMN binding"/>
    <property type="evidence" value="ECO:0007669"/>
    <property type="project" value="InterPro"/>
</dbReference>
<dbReference type="EMBL" id="BMQB01000001">
    <property type="protein sequence ID" value="GGJ77916.1"/>
    <property type="molecule type" value="Genomic_DNA"/>
</dbReference>
<dbReference type="GO" id="GO:0016020">
    <property type="term" value="C:membrane"/>
    <property type="evidence" value="ECO:0007669"/>
    <property type="project" value="InterPro"/>
</dbReference>
<sequence>MRRSTAAVIGTLAGAAMLVGVRLTATPVVLGGQPVATEPIADQQPAGNGGGQGGDGTFRGQAIQYPYGTIQVSVRVAGGRITAADATYPTDGNSATVNGNAIPKLREATLQAQNAQLDTVSGATYTSDGYRRSLQSALDQAGLRGN</sequence>
<feature type="domain" description="FMN-binding" evidence="2">
    <location>
        <begin position="66"/>
        <end position="141"/>
    </location>
</feature>
<accession>A0A8J3F7L6</accession>
<gene>
    <name evidence="3" type="ORF">GCM10010123_04970</name>
</gene>
<proteinExistence type="predicted"/>
<dbReference type="SMART" id="SM00900">
    <property type="entry name" value="FMN_bind"/>
    <property type="match status" value="1"/>
</dbReference>
<dbReference type="AlphaFoldDB" id="A0A8J3F7L6"/>
<keyword evidence="4" id="KW-1185">Reference proteome</keyword>
<evidence type="ECO:0000259" key="2">
    <source>
        <dbReference type="SMART" id="SM00900"/>
    </source>
</evidence>
<comment type="caution">
    <text evidence="3">The sequence shown here is derived from an EMBL/GenBank/DDBJ whole genome shotgun (WGS) entry which is preliminary data.</text>
</comment>
<dbReference type="RefSeq" id="WP_229783247.1">
    <property type="nucleotide sequence ID" value="NZ_BMQB01000001.1"/>
</dbReference>
<dbReference type="Proteomes" id="UP000649739">
    <property type="component" value="Unassembled WGS sequence"/>
</dbReference>
<protein>
    <submittedName>
        <fullName evidence="3">FMN-binding protein</fullName>
    </submittedName>
</protein>
<feature type="region of interest" description="Disordered" evidence="1">
    <location>
        <begin position="39"/>
        <end position="60"/>
    </location>
</feature>
<evidence type="ECO:0000256" key="1">
    <source>
        <dbReference type="SAM" id="MobiDB-lite"/>
    </source>
</evidence>
<organism evidence="3 4">
    <name type="scientific">Pilimelia anulata</name>
    <dbReference type="NCBI Taxonomy" id="53371"/>
    <lineage>
        <taxon>Bacteria</taxon>
        <taxon>Bacillati</taxon>
        <taxon>Actinomycetota</taxon>
        <taxon>Actinomycetes</taxon>
        <taxon>Micromonosporales</taxon>
        <taxon>Micromonosporaceae</taxon>
        <taxon>Pilimelia</taxon>
    </lineage>
</organism>
<feature type="compositionally biased region" description="Gly residues" evidence="1">
    <location>
        <begin position="47"/>
        <end position="57"/>
    </location>
</feature>
<evidence type="ECO:0000313" key="4">
    <source>
        <dbReference type="Proteomes" id="UP000649739"/>
    </source>
</evidence>
<dbReference type="Pfam" id="PF04205">
    <property type="entry name" value="FMN_bind"/>
    <property type="match status" value="1"/>
</dbReference>